<dbReference type="EMBL" id="FNQB01000003">
    <property type="protein sequence ID" value="SDZ50967.1"/>
    <property type="molecule type" value="Genomic_DNA"/>
</dbReference>
<dbReference type="AlphaFoldDB" id="A0A1H3TLU3"/>
<feature type="compositionally biased region" description="Basic residues" evidence="1">
    <location>
        <begin position="517"/>
        <end position="526"/>
    </location>
</feature>
<name>A0A1H3TLU3_9ACTN</name>
<evidence type="ECO:0000313" key="3">
    <source>
        <dbReference type="Proteomes" id="UP000199632"/>
    </source>
</evidence>
<keyword evidence="3" id="KW-1185">Reference proteome</keyword>
<dbReference type="Proteomes" id="UP000199632">
    <property type="component" value="Unassembled WGS sequence"/>
</dbReference>
<evidence type="ECO:0000313" key="2">
    <source>
        <dbReference type="EMBL" id="SDZ50967.1"/>
    </source>
</evidence>
<feature type="region of interest" description="Disordered" evidence="1">
    <location>
        <begin position="506"/>
        <end position="526"/>
    </location>
</feature>
<organism evidence="2 3">
    <name type="scientific">Asanoa ishikariensis</name>
    <dbReference type="NCBI Taxonomy" id="137265"/>
    <lineage>
        <taxon>Bacteria</taxon>
        <taxon>Bacillati</taxon>
        <taxon>Actinomycetota</taxon>
        <taxon>Actinomycetes</taxon>
        <taxon>Micromonosporales</taxon>
        <taxon>Micromonosporaceae</taxon>
        <taxon>Asanoa</taxon>
    </lineage>
</organism>
<protein>
    <submittedName>
        <fullName evidence="2">Uncharacterized protein</fullName>
    </submittedName>
</protein>
<sequence length="526" mass="58083">MSEADNRDASNLIPLCETHAWEIDQTSQHFTADLLREWKKEQLAEFQELQRSWNLTDAEAADVVSASFSVRDHGLATAAASTMLAVARQCGAIIESGHQQRAGVKIAVDDWRLMRRRVSRSMLIYDANGERLTVEPSRAETRLYAEALDNALAAAVVTLSAPFVQLSAELHAAKAVDEALTPWCDWVERCARRLLDSAGRWPGRPPEGTDDQLWADSVNELKRASLSLTATWKGVTAEAPPVEAPPQPEPEETDAERLVREHHELLEAARPWARVTHRPYDRDLCERLMAATAVAVNLPPIISLIPVGLDTTASLAAKVARNADDHDFREVIARSVRLEPLAAAVAVLRELMFVARKAERTQLEAESSAEIMTLLVAAPWSLAATWTANAMHARRVLSWTAAQIGDEEIQSVIVELLTDQPQTLDPVLVGVSTWSESVGGEASPRWANDIEDLPPWFPVGNVAALIAEQLPDVQPLDDYESHRYGSDVERLSARVLWIAQKLEHGSTGQEDNELARAAHKTRPTRS</sequence>
<reference evidence="3" key="1">
    <citation type="submission" date="2016-10" db="EMBL/GenBank/DDBJ databases">
        <authorList>
            <person name="Varghese N."/>
            <person name="Submissions S."/>
        </authorList>
    </citation>
    <scope>NUCLEOTIDE SEQUENCE [LARGE SCALE GENOMIC DNA]</scope>
    <source>
        <strain evidence="3">DSM 44718</strain>
    </source>
</reference>
<evidence type="ECO:0000256" key="1">
    <source>
        <dbReference type="SAM" id="MobiDB-lite"/>
    </source>
</evidence>
<proteinExistence type="predicted"/>
<gene>
    <name evidence="2" type="ORF">SAMN05421684_5996</name>
</gene>
<dbReference type="RefSeq" id="WP_244895846.1">
    <property type="nucleotide sequence ID" value="NZ_FNQB01000003.1"/>
</dbReference>
<accession>A0A1H3TLU3</accession>